<sequence>MGLSNYCTRTSGVSIHPIADQLPVKRKSDGGLMNGQNKTWGWEHAKNNSLLIKVFGEYPSFHDSAVRTFCMQRNRRSYESVEGKPLPDGRSRDLLGLELEVLHNRYGPLGSDGGPDFLVVLEFLDIRSSEIDVDAMLEKASIMDISLSKEPNGLIKLDLMPNIGLDIRLICKEVAASSIRPYLRGEP</sequence>
<evidence type="ECO:0000313" key="1">
    <source>
        <dbReference type="EMBL" id="MEX3933516.1"/>
    </source>
</evidence>
<name>A0ACC6U1L8_9BURK</name>
<dbReference type="Proteomes" id="UP001558850">
    <property type="component" value="Unassembled WGS sequence"/>
</dbReference>
<organism evidence="1 2">
    <name type="scientific">Paraburkholderia phymatum</name>
    <dbReference type="NCBI Taxonomy" id="148447"/>
    <lineage>
        <taxon>Bacteria</taxon>
        <taxon>Pseudomonadati</taxon>
        <taxon>Pseudomonadota</taxon>
        <taxon>Betaproteobacteria</taxon>
        <taxon>Burkholderiales</taxon>
        <taxon>Burkholderiaceae</taxon>
        <taxon>Paraburkholderia</taxon>
    </lineage>
</organism>
<comment type="caution">
    <text evidence="1">The sequence shown here is derived from an EMBL/GenBank/DDBJ whole genome shotgun (WGS) entry which is preliminary data.</text>
</comment>
<protein>
    <submittedName>
        <fullName evidence="1">Uncharacterized protein</fullName>
    </submittedName>
</protein>
<dbReference type="EMBL" id="JBFRCH010000008">
    <property type="protein sequence ID" value="MEX3933516.1"/>
    <property type="molecule type" value="Genomic_DNA"/>
</dbReference>
<evidence type="ECO:0000313" key="2">
    <source>
        <dbReference type="Proteomes" id="UP001558850"/>
    </source>
</evidence>
<keyword evidence="2" id="KW-1185">Reference proteome</keyword>
<proteinExistence type="predicted"/>
<reference evidence="1" key="1">
    <citation type="submission" date="2024-07" db="EMBL/GenBank/DDBJ databases">
        <title>A survey of Mimosa microsymbionts across Brazilian biomes reveals a high diversity of Paraburkholderia nodulating endemic species, but also that Cupriavidus is common as a symbiont of widespread species.</title>
        <authorList>
            <person name="Rouws L."/>
            <person name="Barauna A."/>
            <person name="Beukes C."/>
            <person name="Rouws J.R.C."/>
            <person name="De Faria S.M."/>
            <person name="Gross E."/>
            <person name="Bueno Dos Reis Junior F."/>
            <person name="Simon M.F."/>
            <person name="Maluk M."/>
            <person name="Odee D.W."/>
            <person name="Kenicer G."/>
            <person name="Young J.P.W."/>
            <person name="Reis V.M."/>
            <person name="Zilli J."/>
            <person name="James E.K."/>
        </authorList>
    </citation>
    <scope>NUCLEOTIDE SEQUENCE</scope>
    <source>
        <strain evidence="1">EG181B</strain>
    </source>
</reference>
<gene>
    <name evidence="1" type="ORF">AB4Y32_17205</name>
</gene>
<accession>A0ACC6U1L8</accession>